<dbReference type="AlphaFoldDB" id="A0A151WXX0"/>
<name>A0A151WXX0_9HYME</name>
<organism evidence="1 2">
    <name type="scientific">Mycetomoellerius zeteki</name>
    <dbReference type="NCBI Taxonomy" id="64791"/>
    <lineage>
        <taxon>Eukaryota</taxon>
        <taxon>Metazoa</taxon>
        <taxon>Ecdysozoa</taxon>
        <taxon>Arthropoda</taxon>
        <taxon>Hexapoda</taxon>
        <taxon>Insecta</taxon>
        <taxon>Pterygota</taxon>
        <taxon>Neoptera</taxon>
        <taxon>Endopterygota</taxon>
        <taxon>Hymenoptera</taxon>
        <taxon>Apocrita</taxon>
        <taxon>Aculeata</taxon>
        <taxon>Formicoidea</taxon>
        <taxon>Formicidae</taxon>
        <taxon>Myrmicinae</taxon>
        <taxon>Mycetomoellerius</taxon>
    </lineage>
</organism>
<accession>A0A151WXX0</accession>
<evidence type="ECO:0000313" key="2">
    <source>
        <dbReference type="Proteomes" id="UP000075809"/>
    </source>
</evidence>
<dbReference type="EMBL" id="KQ982665">
    <property type="protein sequence ID" value="KYQ52597.1"/>
    <property type="molecule type" value="Genomic_DNA"/>
</dbReference>
<keyword evidence="2" id="KW-1185">Reference proteome</keyword>
<protein>
    <submittedName>
        <fullName evidence="1">Uncharacterized protein</fullName>
    </submittedName>
</protein>
<evidence type="ECO:0000313" key="1">
    <source>
        <dbReference type="EMBL" id="KYQ52597.1"/>
    </source>
</evidence>
<dbReference type="Proteomes" id="UP000075809">
    <property type="component" value="Unassembled WGS sequence"/>
</dbReference>
<gene>
    <name evidence="1" type="ORF">ALC60_08314</name>
</gene>
<sequence>MFSELLIASNLVIYSFSSSSYFLDILRCFMYSAILGLLVQQSKGTSNGFVGSIGPSIPFGFPVESIMRVDHQVMVSAFGGQVGIPGTLIWETVVVDDVPMKNV</sequence>
<proteinExistence type="predicted"/>
<reference evidence="1 2" key="1">
    <citation type="submission" date="2015-09" db="EMBL/GenBank/DDBJ databases">
        <title>Trachymyrmex zeteki WGS genome.</title>
        <authorList>
            <person name="Nygaard S."/>
            <person name="Hu H."/>
            <person name="Boomsma J."/>
            <person name="Zhang G."/>
        </authorList>
    </citation>
    <scope>NUCLEOTIDE SEQUENCE [LARGE SCALE GENOMIC DNA]</scope>
    <source>
        <strain evidence="1">Tzet28-1</strain>
        <tissue evidence="1">Whole body</tissue>
    </source>
</reference>